<dbReference type="InterPro" id="IPR004638">
    <property type="entry name" value="EmrB-like"/>
</dbReference>
<evidence type="ECO:0000256" key="2">
    <source>
        <dbReference type="ARBA" id="ARBA00007520"/>
    </source>
</evidence>
<feature type="transmembrane region" description="Helical" evidence="8">
    <location>
        <begin position="87"/>
        <end position="106"/>
    </location>
</feature>
<feature type="transmembrane region" description="Helical" evidence="8">
    <location>
        <begin position="237"/>
        <end position="257"/>
    </location>
</feature>
<comment type="subcellular location">
    <subcellularLocation>
        <location evidence="1">Cell membrane</location>
        <topology evidence="1">Multi-pass membrane protein</topology>
    </subcellularLocation>
</comment>
<feature type="transmembrane region" description="Helical" evidence="8">
    <location>
        <begin position="21"/>
        <end position="44"/>
    </location>
</feature>
<comment type="similarity">
    <text evidence="2">Belongs to the major facilitator superfamily. TCR/Tet family.</text>
</comment>
<feature type="transmembrane region" description="Helical" evidence="8">
    <location>
        <begin position="56"/>
        <end position="75"/>
    </location>
</feature>
<dbReference type="GO" id="GO:0005886">
    <property type="term" value="C:plasma membrane"/>
    <property type="evidence" value="ECO:0007669"/>
    <property type="project" value="UniProtKB-SubCell"/>
</dbReference>
<dbReference type="InterPro" id="IPR020846">
    <property type="entry name" value="MFS_dom"/>
</dbReference>
<evidence type="ECO:0000313" key="11">
    <source>
        <dbReference type="Proteomes" id="UP000184440"/>
    </source>
</evidence>
<dbReference type="FunFam" id="1.20.1720.10:FF:000004">
    <property type="entry name" value="EmrB/QacA family drug resistance transporter"/>
    <property type="match status" value="1"/>
</dbReference>
<keyword evidence="5 8" id="KW-0812">Transmembrane</keyword>
<dbReference type="SUPFAM" id="SSF103473">
    <property type="entry name" value="MFS general substrate transporter"/>
    <property type="match status" value="1"/>
</dbReference>
<keyword evidence="7 8" id="KW-0472">Membrane</keyword>
<evidence type="ECO:0000256" key="6">
    <source>
        <dbReference type="ARBA" id="ARBA00022989"/>
    </source>
</evidence>
<feature type="transmembrane region" description="Helical" evidence="8">
    <location>
        <begin position="316"/>
        <end position="334"/>
    </location>
</feature>
<dbReference type="PANTHER" id="PTHR23501:SF197">
    <property type="entry name" value="COMD"/>
    <property type="match status" value="1"/>
</dbReference>
<gene>
    <name evidence="10" type="ORF">SAMN05443668_101914</name>
</gene>
<feature type="transmembrane region" description="Helical" evidence="8">
    <location>
        <begin position="370"/>
        <end position="391"/>
    </location>
</feature>
<evidence type="ECO:0000256" key="5">
    <source>
        <dbReference type="ARBA" id="ARBA00022692"/>
    </source>
</evidence>
<dbReference type="InterPro" id="IPR011701">
    <property type="entry name" value="MFS"/>
</dbReference>
<dbReference type="AlphaFoldDB" id="A0A1M7JV42"/>
<feature type="transmembrane region" description="Helical" evidence="8">
    <location>
        <begin position="112"/>
        <end position="133"/>
    </location>
</feature>
<sequence>MTAGDVATGRPAALSRTQMNLVFTTILLGMLLAALDQTIVSSALPTIVADLGGAGHMAWVVTAYMLTEAVASVLVGKFGDLFGRKVIFQLSAILFVLGSAVAGLAHNMTLLIIGRAIQGIGGGGLMVTAQALIADVIPLRDRGRYQGALGAVFGLTTVLGPTLGGLFTDHLSWRWCFYINLPVAVVMVVMAARTIPSVTIATKPLIDYLGIVLVTLGVVSLIMALEWGGDEYAWTSSVILGMFGCAAAFFLLFVLAEKRAPEPMLPLRLFANPVFTVCSVLSFVVGFAMLGAMTFLPSYLQYVDGVSATGSGFRTLPLMAGLLIMSMVSGSVISRTGKYKVFPIVGTAVMAVGLFLMSRMDQHTGVLLESVYMFVLGSGLGLAMQVLTIAVQNTVAYGDLGTATAGVTFFRTVGSTVGTAVFGTLYSNQLTSELATAYAAVPGVSSSTITDPAALHTLPEADAEPFISAYASAINHVFTWVVPIALVGLLVSFFLKQVPLRDTARAGATDVGEGFGTPDTADADRQLERTVAQLIRRRASTAAPSILAGSGTALSPGQAWVVGQVHLRGRRGSPPTLEDVAAAHRVPADVLAPVFLQAVEDGHLRPEGGGLALTAAGSAAFAQITAAWRQWLVGQLEDWDTTDPIDRARLDRAIDALADRLLEEEAAARA</sequence>
<evidence type="ECO:0000256" key="1">
    <source>
        <dbReference type="ARBA" id="ARBA00004651"/>
    </source>
</evidence>
<dbReference type="CDD" id="cd17502">
    <property type="entry name" value="MFS_Azr1_MDR_like"/>
    <property type="match status" value="1"/>
</dbReference>
<feature type="transmembrane region" description="Helical" evidence="8">
    <location>
        <begin position="403"/>
        <end position="426"/>
    </location>
</feature>
<organism evidence="10 11">
    <name type="scientific">Cryptosporangium aurantiacum</name>
    <dbReference type="NCBI Taxonomy" id="134849"/>
    <lineage>
        <taxon>Bacteria</taxon>
        <taxon>Bacillati</taxon>
        <taxon>Actinomycetota</taxon>
        <taxon>Actinomycetes</taxon>
        <taxon>Cryptosporangiales</taxon>
        <taxon>Cryptosporangiaceae</taxon>
        <taxon>Cryptosporangium</taxon>
    </lineage>
</organism>
<feature type="transmembrane region" description="Helical" evidence="8">
    <location>
        <begin position="341"/>
        <end position="358"/>
    </location>
</feature>
<dbReference type="STRING" id="134849.SAMN05443668_101914"/>
<accession>A0A1M7JV42</accession>
<dbReference type="NCBIfam" id="TIGR00711">
    <property type="entry name" value="efflux_EmrB"/>
    <property type="match status" value="1"/>
</dbReference>
<feature type="domain" description="Major facilitator superfamily (MFS) profile" evidence="9">
    <location>
        <begin position="22"/>
        <end position="500"/>
    </location>
</feature>
<evidence type="ECO:0000256" key="8">
    <source>
        <dbReference type="SAM" id="Phobius"/>
    </source>
</evidence>
<protein>
    <submittedName>
        <fullName evidence="10">Drug resistance transporter, EmrB/QacA subfamily</fullName>
    </submittedName>
</protein>
<dbReference type="PROSITE" id="PS50850">
    <property type="entry name" value="MFS"/>
    <property type="match status" value="1"/>
</dbReference>
<keyword evidence="6 8" id="KW-1133">Transmembrane helix</keyword>
<feature type="transmembrane region" description="Helical" evidence="8">
    <location>
        <begin position="205"/>
        <end position="225"/>
    </location>
</feature>
<keyword evidence="11" id="KW-1185">Reference proteome</keyword>
<name>A0A1M7JV42_9ACTN</name>
<evidence type="ECO:0000256" key="3">
    <source>
        <dbReference type="ARBA" id="ARBA00022448"/>
    </source>
</evidence>
<dbReference type="EMBL" id="FRCS01000001">
    <property type="protein sequence ID" value="SHM56854.1"/>
    <property type="molecule type" value="Genomic_DNA"/>
</dbReference>
<dbReference type="InterPro" id="IPR036259">
    <property type="entry name" value="MFS_trans_sf"/>
</dbReference>
<evidence type="ECO:0000256" key="4">
    <source>
        <dbReference type="ARBA" id="ARBA00022475"/>
    </source>
</evidence>
<keyword evidence="4" id="KW-1003">Cell membrane</keyword>
<dbReference type="GO" id="GO:0022857">
    <property type="term" value="F:transmembrane transporter activity"/>
    <property type="evidence" value="ECO:0007669"/>
    <property type="project" value="InterPro"/>
</dbReference>
<feature type="transmembrane region" description="Helical" evidence="8">
    <location>
        <begin position="269"/>
        <end position="296"/>
    </location>
</feature>
<evidence type="ECO:0000256" key="7">
    <source>
        <dbReference type="ARBA" id="ARBA00023136"/>
    </source>
</evidence>
<proteinExistence type="inferred from homology"/>
<reference evidence="10 11" key="1">
    <citation type="submission" date="2016-11" db="EMBL/GenBank/DDBJ databases">
        <authorList>
            <person name="Jaros S."/>
            <person name="Januszkiewicz K."/>
            <person name="Wedrychowicz H."/>
        </authorList>
    </citation>
    <scope>NUCLEOTIDE SEQUENCE [LARGE SCALE GENOMIC DNA]</scope>
    <source>
        <strain evidence="10 11">DSM 46144</strain>
    </source>
</reference>
<evidence type="ECO:0000313" key="10">
    <source>
        <dbReference type="EMBL" id="SHM56854.1"/>
    </source>
</evidence>
<feature type="transmembrane region" description="Helical" evidence="8">
    <location>
        <begin position="477"/>
        <end position="495"/>
    </location>
</feature>
<dbReference type="Gene3D" id="1.20.1250.20">
    <property type="entry name" value="MFS general substrate transporter like domains"/>
    <property type="match status" value="1"/>
</dbReference>
<feature type="transmembrane region" description="Helical" evidence="8">
    <location>
        <begin position="145"/>
        <end position="166"/>
    </location>
</feature>
<dbReference type="Gene3D" id="1.20.1720.10">
    <property type="entry name" value="Multidrug resistance protein D"/>
    <property type="match status" value="1"/>
</dbReference>
<dbReference type="Proteomes" id="UP000184440">
    <property type="component" value="Unassembled WGS sequence"/>
</dbReference>
<feature type="transmembrane region" description="Helical" evidence="8">
    <location>
        <begin position="172"/>
        <end position="193"/>
    </location>
</feature>
<dbReference type="PANTHER" id="PTHR23501">
    <property type="entry name" value="MAJOR FACILITATOR SUPERFAMILY"/>
    <property type="match status" value="1"/>
</dbReference>
<evidence type="ECO:0000259" key="9">
    <source>
        <dbReference type="PROSITE" id="PS50850"/>
    </source>
</evidence>
<keyword evidence="3" id="KW-0813">Transport</keyword>
<dbReference type="Pfam" id="PF07690">
    <property type="entry name" value="MFS_1"/>
    <property type="match status" value="1"/>
</dbReference>